<dbReference type="RefSeq" id="WP_125920388.1">
    <property type="nucleotide sequence ID" value="NZ_BQHP01000017.1"/>
</dbReference>
<evidence type="ECO:0000313" key="2">
    <source>
        <dbReference type="EMBL" id="MBA6143242.1"/>
    </source>
</evidence>
<evidence type="ECO:0000313" key="3">
    <source>
        <dbReference type="Proteomes" id="UP000590738"/>
    </source>
</evidence>
<reference evidence="2 3" key="1">
    <citation type="submission" date="2020-07" db="EMBL/GenBank/DDBJ databases">
        <title>Diversity of carbapenemase encoding genes among Pseudomonas putida group clinical isolates in a tertiary Brazilian hospital.</title>
        <authorList>
            <person name="Alberto-Lei F."/>
            <person name="Nodari C.S."/>
            <person name="Streling A.P."/>
            <person name="Paulino J.T."/>
            <person name="Bessa-Neto F.O."/>
            <person name="Cayo R."/>
            <person name="Gales A.C."/>
        </authorList>
    </citation>
    <scope>NUCLEOTIDE SEQUENCE [LARGE SCALE GENOMIC DNA]</scope>
    <source>
        <strain evidence="2 3">12273</strain>
    </source>
</reference>
<dbReference type="AlphaFoldDB" id="A0A7W2LLU0"/>
<comment type="caution">
    <text evidence="2">The sequence shown here is derived from an EMBL/GenBank/DDBJ whole genome shotgun (WGS) entry which is preliminary data.</text>
</comment>
<name>A0A7W2LLU0_9PSED</name>
<feature type="region of interest" description="Disordered" evidence="1">
    <location>
        <begin position="1"/>
        <end position="22"/>
    </location>
</feature>
<organism evidence="2 3">
    <name type="scientific">Pseudomonas juntendi</name>
    <dbReference type="NCBI Taxonomy" id="2666183"/>
    <lineage>
        <taxon>Bacteria</taxon>
        <taxon>Pseudomonadati</taxon>
        <taxon>Pseudomonadota</taxon>
        <taxon>Gammaproteobacteria</taxon>
        <taxon>Pseudomonadales</taxon>
        <taxon>Pseudomonadaceae</taxon>
        <taxon>Pseudomonas</taxon>
    </lineage>
</organism>
<evidence type="ECO:0000256" key="1">
    <source>
        <dbReference type="SAM" id="MobiDB-lite"/>
    </source>
</evidence>
<sequence>MSTPKRFSAEDMDVKYEPTQPSNPHKFTLNQHVFPKASIERFAGDDGCVEVYSIPHKKVMRVRANNPIFCVKRVWDQKTEAGLGKRIEDNFQALADAIERGSVTTIGVWEKRTVERFFSLWRTRQKFRLEGLEDVRFHGVEGSSLTKAQEEVLESKHAMYASDGVMKGRLLASIHVFGYEATFIQANESMQWGIARSASGDFLVPDSFEDMMIVPISPRLAIVAGVPDCVLSRDEVAVINQSAISRAKNYYFARQLSAAPVIRHSTSTQFRGIFPERRG</sequence>
<evidence type="ECO:0008006" key="4">
    <source>
        <dbReference type="Google" id="ProtNLM"/>
    </source>
</evidence>
<proteinExistence type="predicted"/>
<dbReference type="EMBL" id="JACGCZ010000017">
    <property type="protein sequence ID" value="MBA6143242.1"/>
    <property type="molecule type" value="Genomic_DNA"/>
</dbReference>
<gene>
    <name evidence="2" type="ORF">H4B97_12315</name>
</gene>
<protein>
    <recommendedName>
        <fullName evidence="4">DUF4238 domain-containing protein</fullName>
    </recommendedName>
</protein>
<accession>A0A7W2LLU0</accession>
<dbReference type="Proteomes" id="UP000590738">
    <property type="component" value="Unassembled WGS sequence"/>
</dbReference>
<feature type="compositionally biased region" description="Basic and acidic residues" evidence="1">
    <location>
        <begin position="7"/>
        <end position="16"/>
    </location>
</feature>